<dbReference type="AlphaFoldDB" id="A0A8H5LPI2"/>
<proteinExistence type="predicted"/>
<feature type="transmembrane region" description="Helical" evidence="1">
    <location>
        <begin position="42"/>
        <end position="65"/>
    </location>
</feature>
<keyword evidence="1" id="KW-0812">Transmembrane</keyword>
<keyword evidence="1" id="KW-0472">Membrane</keyword>
<evidence type="ECO:0000259" key="2">
    <source>
        <dbReference type="PROSITE" id="PS50181"/>
    </source>
</evidence>
<accession>A0A8H5LPI2</accession>
<feature type="domain" description="F-box" evidence="2">
    <location>
        <begin position="80"/>
        <end position="137"/>
    </location>
</feature>
<dbReference type="InterPro" id="IPR001810">
    <property type="entry name" value="F-box_dom"/>
</dbReference>
<reference evidence="3 4" key="1">
    <citation type="journal article" date="2020" name="ISME J.">
        <title>Uncovering the hidden diversity of litter-decomposition mechanisms in mushroom-forming fungi.</title>
        <authorList>
            <person name="Floudas D."/>
            <person name="Bentzer J."/>
            <person name="Ahren D."/>
            <person name="Johansson T."/>
            <person name="Persson P."/>
            <person name="Tunlid A."/>
        </authorList>
    </citation>
    <scope>NUCLEOTIDE SEQUENCE [LARGE SCALE GENOMIC DNA]</scope>
    <source>
        <strain evidence="3 4">CBS 291.85</strain>
    </source>
</reference>
<dbReference type="Gene3D" id="3.80.10.10">
    <property type="entry name" value="Ribonuclease Inhibitor"/>
    <property type="match status" value="1"/>
</dbReference>
<dbReference type="PROSITE" id="PS50181">
    <property type="entry name" value="FBOX"/>
    <property type="match status" value="1"/>
</dbReference>
<dbReference type="Proteomes" id="UP000559256">
    <property type="component" value="Unassembled WGS sequence"/>
</dbReference>
<dbReference type="SUPFAM" id="SSF81383">
    <property type="entry name" value="F-box domain"/>
    <property type="match status" value="1"/>
</dbReference>
<protein>
    <recommendedName>
        <fullName evidence="2">F-box domain-containing protein</fullName>
    </recommendedName>
</protein>
<dbReference type="EMBL" id="JAACJM010000032">
    <property type="protein sequence ID" value="KAF5364688.1"/>
    <property type="molecule type" value="Genomic_DNA"/>
</dbReference>
<dbReference type="Pfam" id="PF12937">
    <property type="entry name" value="F-box-like"/>
    <property type="match status" value="1"/>
</dbReference>
<dbReference type="OrthoDB" id="3266451at2759"/>
<dbReference type="InterPro" id="IPR032675">
    <property type="entry name" value="LRR_dom_sf"/>
</dbReference>
<dbReference type="InterPro" id="IPR036047">
    <property type="entry name" value="F-box-like_dom_sf"/>
</dbReference>
<dbReference type="Gene3D" id="1.20.1280.50">
    <property type="match status" value="1"/>
</dbReference>
<dbReference type="SUPFAM" id="SSF52047">
    <property type="entry name" value="RNI-like"/>
    <property type="match status" value="1"/>
</dbReference>
<keyword evidence="1" id="KW-1133">Transmembrane helix</keyword>
<organism evidence="3 4">
    <name type="scientific">Tetrapyrgos nigripes</name>
    <dbReference type="NCBI Taxonomy" id="182062"/>
    <lineage>
        <taxon>Eukaryota</taxon>
        <taxon>Fungi</taxon>
        <taxon>Dikarya</taxon>
        <taxon>Basidiomycota</taxon>
        <taxon>Agaricomycotina</taxon>
        <taxon>Agaricomycetes</taxon>
        <taxon>Agaricomycetidae</taxon>
        <taxon>Agaricales</taxon>
        <taxon>Marasmiineae</taxon>
        <taxon>Marasmiaceae</taxon>
        <taxon>Tetrapyrgos</taxon>
    </lineage>
</organism>
<name>A0A8H5LPI2_9AGAR</name>
<gene>
    <name evidence="3" type="ORF">D9758_005551</name>
</gene>
<evidence type="ECO:0000256" key="1">
    <source>
        <dbReference type="SAM" id="Phobius"/>
    </source>
</evidence>
<sequence>MAFLNLSSRLQETDHNDGLSILLMATQISNILDSFPRQFGTYTLNGTLLITLLLLTLFLVLLLSYDVSQSLVDAKLAAKHFKQEHLPPEILALVFSFSIDESVIGTLSISCPALRLSQVCQRWRQLIRHTPSLWSTMKIAIFSDDSITTASTPTPSLHGDGLKDIMLCPAVTFQTLFPLGNASSSCKSRLEIDGSGYQESSSIPNTFQTAPVLEEVIFHGFSPSVIALPFAQLTRLTFRGIFMTDAFGCLKKASGVRHVVFTCCRNDFGFDFRDEDDPDYLDPERLQLQNLQSLSVSFGQNRALSGLLDHFTLPSLDHLFLNVTLTNDLKLSLHHKVLPSFFTRSHCNITSLSVVNLVFGDLDIITLVQALPTLRNLVIHESVVSDIPENPVLTEGFFQRMTVKHGQSSQPILLPHLKELDLQYHVGSFPESAFLEMVRSRWRPDLDAYTVESLVSLTLRPFGDEEHLENGGANLDLALQTFGAAGLCGLMPPVKRTPRVSQTVIRNGRVVRVFKYDRPGGLVY</sequence>
<comment type="caution">
    <text evidence="3">The sequence shown here is derived from an EMBL/GenBank/DDBJ whole genome shotgun (WGS) entry which is preliminary data.</text>
</comment>
<keyword evidence="4" id="KW-1185">Reference proteome</keyword>
<evidence type="ECO:0000313" key="4">
    <source>
        <dbReference type="Proteomes" id="UP000559256"/>
    </source>
</evidence>
<evidence type="ECO:0000313" key="3">
    <source>
        <dbReference type="EMBL" id="KAF5364688.1"/>
    </source>
</evidence>